<sequence>MKGFYQTAGLVGWVFWTWLLMVPVFGMIMWLEVTHLNVYSIVSFILFVVLITYIFGRQKVTMEADGLRFRKLASIHSDYITYDEMSQIQFTKRTVIFSVRGEQYNYWLSPKFHQALKAYFETSDI</sequence>
<gene>
    <name evidence="2" type="ORF">WS74_0936</name>
</gene>
<keyword evidence="1" id="KW-0472">Membrane</keyword>
<evidence type="ECO:0000313" key="2">
    <source>
        <dbReference type="EMBL" id="AIM63188.1"/>
    </source>
</evidence>
<dbReference type="RefSeq" id="WP_009496283.1">
    <property type="nucleotide sequence ID" value="NZ_CP009223.1"/>
</dbReference>
<keyword evidence="1" id="KW-0812">Transmembrane</keyword>
<evidence type="ECO:0000256" key="1">
    <source>
        <dbReference type="SAM" id="Phobius"/>
    </source>
</evidence>
<protein>
    <recommendedName>
        <fullName evidence="4">Pore-forming protein</fullName>
    </recommendedName>
</protein>
<feature type="transmembrane region" description="Helical" evidence="1">
    <location>
        <begin position="36"/>
        <end position="55"/>
    </location>
</feature>
<reference evidence="2 3" key="1">
    <citation type="journal article" date="2014" name="Genome Announc.">
        <title>Complete Genome Sequences of Fish Pathogenic Weissella ceti Strains WS74 and WS105.</title>
        <authorList>
            <person name="Figueiredo H.C."/>
            <person name="Leal C.A."/>
            <person name="Dorella F.A."/>
            <person name="Carvalho A.F."/>
            <person name="Soares S.C."/>
            <person name="Pereira F.L."/>
            <person name="Azevedo V.A."/>
        </authorList>
    </citation>
    <scope>NUCLEOTIDE SEQUENCE [LARGE SCALE GENOMIC DNA]</scope>
    <source>
        <strain evidence="2 3">WS74</strain>
    </source>
</reference>
<evidence type="ECO:0000313" key="3">
    <source>
        <dbReference type="Proteomes" id="UP000029079"/>
    </source>
</evidence>
<dbReference type="Proteomes" id="UP000029079">
    <property type="component" value="Chromosome"/>
</dbReference>
<organism evidence="2 3">
    <name type="scientific">Weissella ceti</name>
    <dbReference type="NCBI Taxonomy" id="759620"/>
    <lineage>
        <taxon>Bacteria</taxon>
        <taxon>Bacillati</taxon>
        <taxon>Bacillota</taxon>
        <taxon>Bacilli</taxon>
        <taxon>Lactobacillales</taxon>
        <taxon>Lactobacillaceae</taxon>
        <taxon>Weissella</taxon>
    </lineage>
</organism>
<dbReference type="KEGG" id="wci:WS105_0933"/>
<dbReference type="Pfam" id="PF17255">
    <property type="entry name" value="EbsA"/>
    <property type="match status" value="1"/>
</dbReference>
<reference evidence="3" key="2">
    <citation type="submission" date="2014-08" db="EMBL/GenBank/DDBJ databases">
        <title>Complete genome of Weissella ceti strain WS74 isolated from diseased rainbow trout in Brazil.</title>
        <authorList>
            <person name="Figueiredo H.C.P."/>
            <person name="Leal C.A.G."/>
            <person name="Pereira F.L."/>
            <person name="Soares S.C."/>
            <person name="Dorella F.A."/>
            <person name="Carvalho A.F."/>
            <person name="Azevedo V.A.C."/>
        </authorList>
    </citation>
    <scope>NUCLEOTIDE SEQUENCE [LARGE SCALE GENOMIC DNA]</scope>
    <source>
        <strain evidence="3">WS74</strain>
    </source>
</reference>
<dbReference type="STRING" id="759620.WS105_0933"/>
<keyword evidence="3" id="KW-1185">Reference proteome</keyword>
<feature type="transmembrane region" description="Helical" evidence="1">
    <location>
        <begin position="7"/>
        <end position="30"/>
    </location>
</feature>
<dbReference type="InterPro" id="IPR020215">
    <property type="entry name" value="EbsA-like"/>
</dbReference>
<name>A0A075TW60_9LACO</name>
<proteinExistence type="predicted"/>
<accession>A0A075TW60</accession>
<dbReference type="KEGG" id="wce:WS08_0870"/>
<evidence type="ECO:0008006" key="4">
    <source>
        <dbReference type="Google" id="ProtNLM"/>
    </source>
</evidence>
<dbReference type="AlphaFoldDB" id="A0A075TW60"/>
<dbReference type="PATRIC" id="fig|759620.7.peg.897"/>
<dbReference type="OrthoDB" id="2146062at2"/>
<dbReference type="KEGG" id="wct:WS74_0936"/>
<keyword evidence="1" id="KW-1133">Transmembrane helix</keyword>
<dbReference type="EMBL" id="CP009223">
    <property type="protein sequence ID" value="AIM63188.1"/>
    <property type="molecule type" value="Genomic_DNA"/>
</dbReference>